<feature type="region of interest" description="Disordered" evidence="1">
    <location>
        <begin position="74"/>
        <end position="128"/>
    </location>
</feature>
<dbReference type="Proteomes" id="UP000019373">
    <property type="component" value="Unassembled WGS sequence"/>
</dbReference>
<feature type="region of interest" description="Disordered" evidence="1">
    <location>
        <begin position="322"/>
        <end position="369"/>
    </location>
</feature>
<accession>U1GQC9</accession>
<evidence type="ECO:0000259" key="3">
    <source>
        <dbReference type="Pfam" id="PF11702"/>
    </source>
</evidence>
<dbReference type="InterPro" id="IPR013860">
    <property type="entry name" value="AreA_GATA"/>
</dbReference>
<dbReference type="PANTHER" id="PTHR28014:SF1">
    <property type="entry name" value="NEGATIVE REGULATOR OF RAS-CAMP PATHWAY"/>
    <property type="match status" value="1"/>
</dbReference>
<dbReference type="PANTHER" id="PTHR28014">
    <property type="entry name" value="NEGATIVE REGULATOR OF RAS-CAMP PATHWAY"/>
    <property type="match status" value="1"/>
</dbReference>
<feature type="compositionally biased region" description="Low complexity" evidence="1">
    <location>
        <begin position="87"/>
        <end position="96"/>
    </location>
</feature>
<dbReference type="InterPro" id="IPR021711">
    <property type="entry name" value="DUF3295"/>
</dbReference>
<dbReference type="HOGENOM" id="CLU_025004_1_0_1"/>
<feature type="domain" description="DUF3295" evidence="3">
    <location>
        <begin position="85"/>
        <end position="551"/>
    </location>
</feature>
<dbReference type="GO" id="GO:0006808">
    <property type="term" value="P:regulation of nitrogen utilization"/>
    <property type="evidence" value="ECO:0007669"/>
    <property type="project" value="TreeGrafter"/>
</dbReference>
<dbReference type="GO" id="GO:0005737">
    <property type="term" value="C:cytoplasm"/>
    <property type="evidence" value="ECO:0007669"/>
    <property type="project" value="TreeGrafter"/>
</dbReference>
<dbReference type="OMA" id="NGYHSKG"/>
<dbReference type="AlphaFoldDB" id="U1GQC9"/>
<feature type="region of interest" description="Disordered" evidence="1">
    <location>
        <begin position="409"/>
        <end position="441"/>
    </location>
</feature>
<evidence type="ECO:0000313" key="4">
    <source>
        <dbReference type="EMBL" id="ERF74548.1"/>
    </source>
</evidence>
<dbReference type="EMBL" id="KE720872">
    <property type="protein sequence ID" value="ERF74548.1"/>
    <property type="molecule type" value="Genomic_DNA"/>
</dbReference>
<reference evidence="5" key="1">
    <citation type="journal article" date="2014" name="BMC Genomics">
        <title>Genome characteristics reveal the impact of lichenization on lichen-forming fungus Endocarpon pusillum Hedwig (Verrucariales, Ascomycota).</title>
        <authorList>
            <person name="Wang Y.-Y."/>
            <person name="Liu B."/>
            <person name="Zhang X.-Y."/>
            <person name="Zhou Q.-M."/>
            <person name="Zhang T."/>
            <person name="Li H."/>
            <person name="Yu Y.-F."/>
            <person name="Zhang X.-L."/>
            <person name="Hao X.-Y."/>
            <person name="Wang M."/>
            <person name="Wang L."/>
            <person name="Wei J.-C."/>
        </authorList>
    </citation>
    <scope>NUCLEOTIDE SEQUENCE [LARGE SCALE GENOMIC DNA]</scope>
    <source>
        <strain evidence="5">Z07020 / HMAS-L-300199</strain>
    </source>
</reference>
<dbReference type="OrthoDB" id="5054775at2759"/>
<feature type="compositionally biased region" description="Acidic residues" evidence="1">
    <location>
        <begin position="328"/>
        <end position="359"/>
    </location>
</feature>
<dbReference type="GeneID" id="19235739"/>
<dbReference type="Pfam" id="PF08550">
    <property type="entry name" value="GATA_AreA"/>
    <property type="match status" value="1"/>
</dbReference>
<evidence type="ECO:0000259" key="2">
    <source>
        <dbReference type="Pfam" id="PF08550"/>
    </source>
</evidence>
<feature type="compositionally biased region" description="Polar residues" evidence="1">
    <location>
        <begin position="105"/>
        <end position="121"/>
    </location>
</feature>
<organism evidence="4 5">
    <name type="scientific">Endocarpon pusillum (strain Z07020 / HMAS-L-300199)</name>
    <name type="common">Lichen-forming fungus</name>
    <dbReference type="NCBI Taxonomy" id="1263415"/>
    <lineage>
        <taxon>Eukaryota</taxon>
        <taxon>Fungi</taxon>
        <taxon>Dikarya</taxon>
        <taxon>Ascomycota</taxon>
        <taxon>Pezizomycotina</taxon>
        <taxon>Eurotiomycetes</taxon>
        <taxon>Chaetothyriomycetidae</taxon>
        <taxon>Verrucariales</taxon>
        <taxon>Verrucariaceae</taxon>
        <taxon>Endocarpon</taxon>
    </lineage>
</organism>
<feature type="region of interest" description="Disordered" evidence="1">
    <location>
        <begin position="160"/>
        <end position="218"/>
    </location>
</feature>
<keyword evidence="5" id="KW-1185">Reference proteome</keyword>
<dbReference type="RefSeq" id="XP_007787963.1">
    <property type="nucleotide sequence ID" value="XM_007789773.1"/>
</dbReference>
<evidence type="ECO:0000256" key="1">
    <source>
        <dbReference type="SAM" id="MobiDB-lite"/>
    </source>
</evidence>
<dbReference type="GO" id="GO:0000122">
    <property type="term" value="P:negative regulation of transcription by RNA polymerase II"/>
    <property type="evidence" value="ECO:0007669"/>
    <property type="project" value="TreeGrafter"/>
</dbReference>
<gene>
    <name evidence="4" type="ORF">EPUS_00678</name>
</gene>
<sequence>MPSRLAAPVLTVDAGKMHKVDPRNVESLFGMWTVFSKCAESIEGGKRLENLSWRLWNRETLCCEAQPQYSITPAIDVSRQRPSQKEVPALSSSVDSADSDEPSEQETCSGQSPLSDDSALSRSRGKEKHLTSLELEKMVFNIKEQTELEPLSPSVAANCPVTASETHKPSSPSPQVEPMHPEPSASLHNSSDSCYSAAIGQSSRHGDHRDSDTSVSSGSIIKSGSIVHGFAPSLFSSSYRARMSPDSTTLIPNDSSSKPEVCKKKAGGMFTLGGSSGDDESSFEDRMCKQPQLSSLSDRLKYPEAVSRPSSFRAALQSGQIRTIKEGQDEDEGAIESDDEEMDESAIEEEEDSDWEDSVTESGLSSVPEEKPVFKRVDSRANLVSRKSLLTRGLHEPQRAAAMAEAAMKSSAALRRSRTSSPHGPSVLASPTTTAESGNAGLGVDVIRSKPIICTTSNTHLPAHSPRTTRRNMLATELTESLRRHLLWERQQKSTTANAVYKRRHTAHNEMANLQDFPGPKVVQPLKEVSKNNSWNHYFDYGPWEYHTKGW</sequence>
<name>U1GQC9_ENDPU</name>
<dbReference type="Pfam" id="PF11702">
    <property type="entry name" value="DUF3295"/>
    <property type="match status" value="1"/>
</dbReference>
<dbReference type="InterPro" id="IPR053043">
    <property type="entry name" value="Ras-cAMP_regulatory"/>
</dbReference>
<evidence type="ECO:0000313" key="5">
    <source>
        <dbReference type="Proteomes" id="UP000019373"/>
    </source>
</evidence>
<protein>
    <submittedName>
        <fullName evidence="4">Uncharacterized protein</fullName>
    </submittedName>
</protein>
<feature type="compositionally biased region" description="Polar residues" evidence="1">
    <location>
        <begin position="161"/>
        <end position="174"/>
    </location>
</feature>
<dbReference type="eggNOG" id="ENOG502SAS5">
    <property type="taxonomic scope" value="Eukaryota"/>
</dbReference>
<feature type="domain" description="Nitrogen regulatory protein areA GATA-like" evidence="2">
    <location>
        <begin position="31"/>
        <end position="58"/>
    </location>
</feature>
<feature type="compositionally biased region" description="Polar residues" evidence="1">
    <location>
        <begin position="186"/>
        <end position="203"/>
    </location>
</feature>
<dbReference type="GO" id="GO:0031930">
    <property type="term" value="P:mitochondria-nucleus signaling pathway"/>
    <property type="evidence" value="ECO:0007669"/>
    <property type="project" value="TreeGrafter"/>
</dbReference>
<proteinExistence type="predicted"/>